<feature type="compositionally biased region" description="Basic and acidic residues" evidence="1">
    <location>
        <begin position="1"/>
        <end position="12"/>
    </location>
</feature>
<feature type="region of interest" description="Disordered" evidence="1">
    <location>
        <begin position="76"/>
        <end position="115"/>
    </location>
</feature>
<keyword evidence="3" id="KW-1185">Reference proteome</keyword>
<evidence type="ECO:0000256" key="1">
    <source>
        <dbReference type="SAM" id="MobiDB-lite"/>
    </source>
</evidence>
<sequence>FHSPQREIEHPKQPPCRAGEIPPRSFFPPKLSLVFGGSQVHRHPCPQGSVPIGLQRDVAKLRATVAKLSDLEPRSTTSMWCQTDGSPRHSRRASSGSKENYSVDAVTSRRDAKDDACSTDNLNDEKMCNSAAAVDCVLVFCT</sequence>
<evidence type="ECO:0000313" key="3">
    <source>
        <dbReference type="Proteomes" id="UP000499080"/>
    </source>
</evidence>
<accession>A0A4Y2UYN2</accession>
<dbReference type="AlphaFoldDB" id="A0A4Y2UYN2"/>
<evidence type="ECO:0000313" key="2">
    <source>
        <dbReference type="EMBL" id="GBO17341.1"/>
    </source>
</evidence>
<name>A0A4Y2UYN2_ARAVE</name>
<comment type="caution">
    <text evidence="2">The sequence shown here is derived from an EMBL/GenBank/DDBJ whole genome shotgun (WGS) entry which is preliminary data.</text>
</comment>
<gene>
    <name evidence="2" type="ORF">AVEN_58489_1</name>
</gene>
<feature type="compositionally biased region" description="Polar residues" evidence="1">
    <location>
        <begin position="76"/>
        <end position="85"/>
    </location>
</feature>
<feature type="region of interest" description="Disordered" evidence="1">
    <location>
        <begin position="1"/>
        <end position="23"/>
    </location>
</feature>
<reference evidence="2 3" key="1">
    <citation type="journal article" date="2019" name="Sci. Rep.">
        <title>Orb-weaving spider Araneus ventricosus genome elucidates the spidroin gene catalogue.</title>
        <authorList>
            <person name="Kono N."/>
            <person name="Nakamura H."/>
            <person name="Ohtoshi R."/>
            <person name="Moran D.A.P."/>
            <person name="Shinohara A."/>
            <person name="Yoshida Y."/>
            <person name="Fujiwara M."/>
            <person name="Mori M."/>
            <person name="Tomita M."/>
            <person name="Arakawa K."/>
        </authorList>
    </citation>
    <scope>NUCLEOTIDE SEQUENCE [LARGE SCALE GENOMIC DNA]</scope>
</reference>
<feature type="non-terminal residue" evidence="2">
    <location>
        <position position="1"/>
    </location>
</feature>
<organism evidence="2 3">
    <name type="scientific">Araneus ventricosus</name>
    <name type="common">Orbweaver spider</name>
    <name type="synonym">Epeira ventricosa</name>
    <dbReference type="NCBI Taxonomy" id="182803"/>
    <lineage>
        <taxon>Eukaryota</taxon>
        <taxon>Metazoa</taxon>
        <taxon>Ecdysozoa</taxon>
        <taxon>Arthropoda</taxon>
        <taxon>Chelicerata</taxon>
        <taxon>Arachnida</taxon>
        <taxon>Araneae</taxon>
        <taxon>Araneomorphae</taxon>
        <taxon>Entelegynae</taxon>
        <taxon>Araneoidea</taxon>
        <taxon>Araneidae</taxon>
        <taxon>Araneus</taxon>
    </lineage>
</organism>
<proteinExistence type="predicted"/>
<dbReference type="Proteomes" id="UP000499080">
    <property type="component" value="Unassembled WGS sequence"/>
</dbReference>
<protein>
    <submittedName>
        <fullName evidence="2">Uncharacterized protein</fullName>
    </submittedName>
</protein>
<dbReference type="EMBL" id="BGPR01041102">
    <property type="protein sequence ID" value="GBO17341.1"/>
    <property type="molecule type" value="Genomic_DNA"/>
</dbReference>